<evidence type="ECO:0000313" key="17">
    <source>
        <dbReference type="Proteomes" id="UP000216463"/>
    </source>
</evidence>
<evidence type="ECO:0000256" key="8">
    <source>
        <dbReference type="ARBA" id="ARBA00023128"/>
    </source>
</evidence>
<keyword evidence="5 14" id="KW-0479">Metal-binding</keyword>
<comment type="subcellular location">
    <subcellularLocation>
        <location evidence="1">Cytoplasm</location>
    </subcellularLocation>
    <subcellularLocation>
        <location evidence="2">Mitochondrion intermembrane space</location>
    </subcellularLocation>
</comment>
<evidence type="ECO:0000256" key="1">
    <source>
        <dbReference type="ARBA" id="ARBA00004496"/>
    </source>
</evidence>
<keyword evidence="8" id="KW-0496">Mitochondrion</keyword>
<dbReference type="Pfam" id="PF05051">
    <property type="entry name" value="COX17"/>
    <property type="match status" value="1"/>
</dbReference>
<dbReference type="AlphaFoldDB" id="A0A261AUJ1"/>
<feature type="compositionally biased region" description="Polar residues" evidence="15">
    <location>
        <begin position="1"/>
        <end position="16"/>
    </location>
</feature>
<comment type="caution">
    <text evidence="16">The sequence shown here is derived from an EMBL/GenBank/DDBJ whole genome shotgun (WGS) entry which is preliminary data.</text>
</comment>
<dbReference type="PANTHER" id="PTHR16719:SF0">
    <property type="entry name" value="CYTOCHROME C OXIDASE COPPER CHAPERONE"/>
    <property type="match status" value="1"/>
</dbReference>
<evidence type="ECO:0000256" key="15">
    <source>
        <dbReference type="SAM" id="MobiDB-lite"/>
    </source>
</evidence>
<organism evidence="16 17">
    <name type="scientific">Caenorhabditis latens</name>
    <dbReference type="NCBI Taxonomy" id="1503980"/>
    <lineage>
        <taxon>Eukaryota</taxon>
        <taxon>Metazoa</taxon>
        <taxon>Ecdysozoa</taxon>
        <taxon>Nematoda</taxon>
        <taxon>Chromadorea</taxon>
        <taxon>Rhabditida</taxon>
        <taxon>Rhabditina</taxon>
        <taxon>Rhabditomorpha</taxon>
        <taxon>Rhabditoidea</taxon>
        <taxon>Rhabditidae</taxon>
        <taxon>Peloderinae</taxon>
        <taxon>Caenorhabditis</taxon>
    </lineage>
</organism>
<evidence type="ECO:0000256" key="9">
    <source>
        <dbReference type="ARBA" id="ARBA00023157"/>
    </source>
</evidence>
<keyword evidence="4" id="KW-0963">Cytoplasm</keyword>
<proteinExistence type="inferred from homology"/>
<dbReference type="GO" id="GO:0005758">
    <property type="term" value="C:mitochondrial intermembrane space"/>
    <property type="evidence" value="ECO:0007669"/>
    <property type="project" value="UniProtKB-SubCell"/>
</dbReference>
<dbReference type="GO" id="GO:0005507">
    <property type="term" value="F:copper ion binding"/>
    <property type="evidence" value="ECO:0007669"/>
    <property type="project" value="InterPro"/>
</dbReference>
<dbReference type="SUPFAM" id="SSF47072">
    <property type="entry name" value="Cysteine alpha-hairpin motif"/>
    <property type="match status" value="1"/>
</dbReference>
<comment type="function">
    <text evidence="11">Copper metallochaperone essential for the assembly of the mitochondrial respiratory chain complex IV (CIV), also known as cytochrome c oxidase. Binds two copper ions and delivers them to the metallochaperone SCO1 which transports the copper ions to the Cu(A) site on the cytochrome c oxidase subunit II (MT-CO2/COX2).</text>
</comment>
<dbReference type="PANTHER" id="PTHR16719">
    <property type="entry name" value="CYTOCHROME C OXIDASE COPPER CHAPERONE"/>
    <property type="match status" value="1"/>
</dbReference>
<dbReference type="InterPro" id="IPR007745">
    <property type="entry name" value="Cyt_c_oxidase_Cu-chaperone"/>
</dbReference>
<evidence type="ECO:0000256" key="2">
    <source>
        <dbReference type="ARBA" id="ARBA00004569"/>
    </source>
</evidence>
<comment type="subunit">
    <text evidence="12">Interacts with COA1. Interacts with the chaperone CHCHD4; this is important for correct folding and the formation of disulfide bonds that stabilize the structure.</text>
</comment>
<reference evidence="16" key="1">
    <citation type="submission" date="2017-07" db="EMBL/GenBank/DDBJ databases">
        <title>Caenorhabditis latens genome sequence.</title>
        <authorList>
            <person name="Fierst J.L."/>
        </authorList>
    </citation>
    <scope>NUCLEOTIDE SEQUENCE [LARGE SCALE GENOMIC DNA]</scope>
    <source>
        <strain evidence="16">PX534</strain>
    </source>
</reference>
<dbReference type="EMBL" id="NIPN01000201">
    <property type="protein sequence ID" value="OZG01641.1"/>
    <property type="molecule type" value="Genomic_DNA"/>
</dbReference>
<name>A0A261AUJ1_9PELO</name>
<feature type="region of interest" description="Disordered" evidence="15">
    <location>
        <begin position="1"/>
        <end position="21"/>
    </location>
</feature>
<comment type="similarity">
    <text evidence="3">Belongs to the COX17 family.</text>
</comment>
<evidence type="ECO:0000256" key="10">
    <source>
        <dbReference type="ARBA" id="ARBA00023186"/>
    </source>
</evidence>
<sequence>MPSPQEQKTSSEASGTQEKKLKPCCACPETKRVRDTCIIENGEENCGKLIEAHKACMRAAGFNV</sequence>
<keyword evidence="17" id="KW-1185">Reference proteome</keyword>
<dbReference type="GO" id="GO:0033617">
    <property type="term" value="P:mitochondrial respiratory chain complex IV assembly"/>
    <property type="evidence" value="ECO:0007669"/>
    <property type="project" value="TreeGrafter"/>
</dbReference>
<keyword evidence="7 14" id="KW-0186">Copper</keyword>
<keyword evidence="6" id="KW-0007">Acetylation</keyword>
<dbReference type="InterPro" id="IPR009069">
    <property type="entry name" value="Cys_alpha_HP_mot_SF"/>
</dbReference>
<keyword evidence="10" id="KW-0143">Chaperone</keyword>
<feature type="non-terminal residue" evidence="16">
    <location>
        <position position="1"/>
    </location>
</feature>
<feature type="binding site" evidence="14">
    <location>
        <position position="25"/>
    </location>
    <ligand>
        <name>Cu cation</name>
        <dbReference type="ChEBI" id="CHEBI:23378"/>
    </ligand>
</feature>
<evidence type="ECO:0000256" key="11">
    <source>
        <dbReference type="ARBA" id="ARBA00055863"/>
    </source>
</evidence>
<dbReference type="Gene3D" id="1.10.287.1130">
    <property type="entry name" value="CytochromE C oxidase copper chaperone"/>
    <property type="match status" value="1"/>
</dbReference>
<evidence type="ECO:0000256" key="12">
    <source>
        <dbReference type="ARBA" id="ARBA00065132"/>
    </source>
</evidence>
<evidence type="ECO:0000256" key="7">
    <source>
        <dbReference type="ARBA" id="ARBA00023008"/>
    </source>
</evidence>
<dbReference type="GO" id="GO:0016531">
    <property type="term" value="F:copper chaperone activity"/>
    <property type="evidence" value="ECO:0007669"/>
    <property type="project" value="InterPro"/>
</dbReference>
<evidence type="ECO:0000256" key="4">
    <source>
        <dbReference type="ARBA" id="ARBA00022490"/>
    </source>
</evidence>
<evidence type="ECO:0000256" key="13">
    <source>
        <dbReference type="ARBA" id="ARBA00071062"/>
    </source>
</evidence>
<evidence type="ECO:0000256" key="6">
    <source>
        <dbReference type="ARBA" id="ARBA00022990"/>
    </source>
</evidence>
<evidence type="ECO:0000256" key="5">
    <source>
        <dbReference type="ARBA" id="ARBA00022723"/>
    </source>
</evidence>
<gene>
    <name evidence="16" type="ORF">FL83_18632</name>
</gene>
<feature type="binding site" evidence="14">
    <location>
        <position position="24"/>
    </location>
    <ligand>
        <name>Cu cation</name>
        <dbReference type="ChEBI" id="CHEBI:23378"/>
    </ligand>
</feature>
<evidence type="ECO:0000256" key="3">
    <source>
        <dbReference type="ARBA" id="ARBA00009241"/>
    </source>
</evidence>
<keyword evidence="9" id="KW-1015">Disulfide bond</keyword>
<evidence type="ECO:0000256" key="14">
    <source>
        <dbReference type="PIRSR" id="PIRSR607745-1"/>
    </source>
</evidence>
<dbReference type="Proteomes" id="UP000216463">
    <property type="component" value="Unassembled WGS sequence"/>
</dbReference>
<evidence type="ECO:0000313" key="16">
    <source>
        <dbReference type="EMBL" id="OZG01641.1"/>
    </source>
</evidence>
<accession>A0A261AUJ1</accession>
<dbReference type="FunFam" id="1.10.287.1130:FF:000001">
    <property type="entry name" value="cytochrome c oxidase copper chaperone"/>
    <property type="match status" value="1"/>
</dbReference>
<dbReference type="PROSITE" id="PS51808">
    <property type="entry name" value="CHCH"/>
    <property type="match status" value="1"/>
</dbReference>
<protein>
    <recommendedName>
        <fullName evidence="13">Cytochrome c oxidase copper chaperone</fullName>
    </recommendedName>
</protein>
<dbReference type="STRING" id="1503980.A0A261AUJ1"/>